<proteinExistence type="predicted"/>
<evidence type="ECO:0000313" key="3">
    <source>
        <dbReference type="EMBL" id="RIB12371.1"/>
    </source>
</evidence>
<accession>A0A397US00</accession>
<evidence type="ECO:0000313" key="4">
    <source>
        <dbReference type="Proteomes" id="UP000266673"/>
    </source>
</evidence>
<dbReference type="Proteomes" id="UP000266673">
    <property type="component" value="Unassembled WGS sequence"/>
</dbReference>
<evidence type="ECO:0000256" key="2">
    <source>
        <dbReference type="SAM" id="MobiDB-lite"/>
    </source>
</evidence>
<gene>
    <name evidence="3" type="ORF">C2G38_2200856</name>
</gene>
<protein>
    <submittedName>
        <fullName evidence="3">Uncharacterized protein</fullName>
    </submittedName>
</protein>
<evidence type="ECO:0000256" key="1">
    <source>
        <dbReference type="SAM" id="Coils"/>
    </source>
</evidence>
<dbReference type="OrthoDB" id="2386115at2759"/>
<feature type="region of interest" description="Disordered" evidence="2">
    <location>
        <begin position="90"/>
        <end position="124"/>
    </location>
</feature>
<feature type="compositionally biased region" description="Polar residues" evidence="2">
    <location>
        <begin position="92"/>
        <end position="118"/>
    </location>
</feature>
<organism evidence="3 4">
    <name type="scientific">Gigaspora rosea</name>
    <dbReference type="NCBI Taxonomy" id="44941"/>
    <lineage>
        <taxon>Eukaryota</taxon>
        <taxon>Fungi</taxon>
        <taxon>Fungi incertae sedis</taxon>
        <taxon>Mucoromycota</taxon>
        <taxon>Glomeromycotina</taxon>
        <taxon>Glomeromycetes</taxon>
        <taxon>Diversisporales</taxon>
        <taxon>Gigasporaceae</taxon>
        <taxon>Gigaspora</taxon>
    </lineage>
</organism>
<sequence length="529" mass="60520">MHSELDLLKTRIAELEAENAKLRQTIKEKSDLEAENSKRKAENAKLKAEVAKLRYDIEEIKLQTQVIPNEFDIPSTGNISQLSARPELPQLEHSSTQAQGGKSLDSSKSPTEPESFATSLPEEIIDDDSAETLDFVETLYKENVSNEIMERTRKKKFQNQEVSSGKQDTFSEESVQNISEKSIGNSASTYVPSLMSEVVQGLLQEFSVNSIEGKNIEFINNEPSNSAPVELAHLLYQASKARKKSIKAKQEEILSWGCYSEKYEDRVIKITSEKNKNLKDKTARTQIYNEMKPYLTGISDEYLRKITSKARKILKLFGWEYDTITQKKVNGIGWYMVKQVTYSADTISRLTNIEIQYIIDQVTSLQEGMTVLKSVNTVHDQESKLPNIEVSASPIPSSDLKVKANASSASQSKNPSHRANFRNKTLEQYAIEHGLDPEKFTVITEAEKKRWSMGCFREDLERDIRFYRGGIERKEDPRKYRKFLTDRDRIIGEELLRRSILKSGLSTAWLDNLMEEWGKIHTQFIQIFN</sequence>
<dbReference type="Gene3D" id="1.20.5.170">
    <property type="match status" value="1"/>
</dbReference>
<keyword evidence="4" id="KW-1185">Reference proteome</keyword>
<name>A0A397US00_9GLOM</name>
<dbReference type="AlphaFoldDB" id="A0A397US00"/>
<dbReference type="EMBL" id="QKWP01001031">
    <property type="protein sequence ID" value="RIB12371.1"/>
    <property type="molecule type" value="Genomic_DNA"/>
</dbReference>
<reference evidence="3 4" key="1">
    <citation type="submission" date="2018-06" db="EMBL/GenBank/DDBJ databases">
        <title>Comparative genomics reveals the genomic features of Rhizophagus irregularis, R. cerebriforme, R. diaphanum and Gigaspora rosea, and their symbiotic lifestyle signature.</title>
        <authorList>
            <person name="Morin E."/>
            <person name="San Clemente H."/>
            <person name="Chen E.C.H."/>
            <person name="De La Providencia I."/>
            <person name="Hainaut M."/>
            <person name="Kuo A."/>
            <person name="Kohler A."/>
            <person name="Murat C."/>
            <person name="Tang N."/>
            <person name="Roy S."/>
            <person name="Loubradou J."/>
            <person name="Henrissat B."/>
            <person name="Grigoriev I.V."/>
            <person name="Corradi N."/>
            <person name="Roux C."/>
            <person name="Martin F.M."/>
        </authorList>
    </citation>
    <scope>NUCLEOTIDE SEQUENCE [LARGE SCALE GENOMIC DNA]</scope>
    <source>
        <strain evidence="3 4">DAOM 194757</strain>
    </source>
</reference>
<feature type="coiled-coil region" evidence="1">
    <location>
        <begin position="5"/>
        <end position="63"/>
    </location>
</feature>
<keyword evidence="1" id="KW-0175">Coiled coil</keyword>
<comment type="caution">
    <text evidence="3">The sequence shown here is derived from an EMBL/GenBank/DDBJ whole genome shotgun (WGS) entry which is preliminary data.</text>
</comment>